<dbReference type="InterPro" id="IPR011905">
    <property type="entry name" value="GlrX-like_pln_2"/>
</dbReference>
<keyword evidence="1" id="KW-0676">Redox-active center</keyword>
<sequence length="142" mass="16256">MSVTKSQVWQPCKKKRYCMCHAIKPLFCGMGINPTVHVLDEDPRGKDLERVLMRLLGTSSAESTSSMKRRLTVGRLTKPPWFILLVTMAYIAKLCPPVLEFRINLDRIIKICPPWPTFSLGSDRRSLILCIRICSSISYPWT</sequence>
<evidence type="ECO:0000256" key="1">
    <source>
        <dbReference type="ARBA" id="ARBA00023284"/>
    </source>
</evidence>
<evidence type="ECO:0000313" key="2">
    <source>
        <dbReference type="EMBL" id="RXH93980.1"/>
    </source>
</evidence>
<keyword evidence="3" id="KW-1185">Reference proteome</keyword>
<dbReference type="STRING" id="3750.A0A498JEN9"/>
<comment type="caution">
    <text evidence="2">The sequence shown here is derived from an EMBL/GenBank/DDBJ whole genome shotgun (WGS) entry which is preliminary data.</text>
</comment>
<reference evidence="2 3" key="1">
    <citation type="submission" date="2018-10" db="EMBL/GenBank/DDBJ databases">
        <title>A high-quality apple genome assembly.</title>
        <authorList>
            <person name="Hu J."/>
        </authorList>
    </citation>
    <scope>NUCLEOTIDE SEQUENCE [LARGE SCALE GENOMIC DNA]</scope>
    <source>
        <strain evidence="3">cv. HFTH1</strain>
        <tissue evidence="2">Young leaf</tissue>
    </source>
</reference>
<dbReference type="AlphaFoldDB" id="A0A498JEN9"/>
<organism evidence="2 3">
    <name type="scientific">Malus domestica</name>
    <name type="common">Apple</name>
    <name type="synonym">Pyrus malus</name>
    <dbReference type="NCBI Taxonomy" id="3750"/>
    <lineage>
        <taxon>Eukaryota</taxon>
        <taxon>Viridiplantae</taxon>
        <taxon>Streptophyta</taxon>
        <taxon>Embryophyta</taxon>
        <taxon>Tracheophyta</taxon>
        <taxon>Spermatophyta</taxon>
        <taxon>Magnoliopsida</taxon>
        <taxon>eudicotyledons</taxon>
        <taxon>Gunneridae</taxon>
        <taxon>Pentapetalae</taxon>
        <taxon>rosids</taxon>
        <taxon>fabids</taxon>
        <taxon>Rosales</taxon>
        <taxon>Rosaceae</taxon>
        <taxon>Amygdaloideae</taxon>
        <taxon>Maleae</taxon>
        <taxon>Malus</taxon>
    </lineage>
</organism>
<gene>
    <name evidence="2" type="ORF">DVH24_016047</name>
</gene>
<name>A0A498JEN9_MALDO</name>
<dbReference type="EMBL" id="RDQH01000333">
    <property type="protein sequence ID" value="RXH93980.1"/>
    <property type="molecule type" value="Genomic_DNA"/>
</dbReference>
<protein>
    <submittedName>
        <fullName evidence="2">Uncharacterized protein</fullName>
    </submittedName>
</protein>
<dbReference type="PANTHER" id="PTHR10168">
    <property type="entry name" value="GLUTAREDOXIN"/>
    <property type="match status" value="1"/>
</dbReference>
<evidence type="ECO:0000313" key="3">
    <source>
        <dbReference type="Proteomes" id="UP000290289"/>
    </source>
</evidence>
<accession>A0A498JEN9</accession>
<dbReference type="Proteomes" id="UP000290289">
    <property type="component" value="Chromosome 7"/>
</dbReference>
<proteinExistence type="predicted"/>